<evidence type="ECO:0000313" key="1">
    <source>
        <dbReference type="EMBL" id="MQR02442.1"/>
    </source>
</evidence>
<dbReference type="OrthoDB" id="1424091at2"/>
<name>A0A843YZ08_9BURK</name>
<proteinExistence type="predicted"/>
<evidence type="ECO:0000313" key="2">
    <source>
        <dbReference type="Proteomes" id="UP000451565"/>
    </source>
</evidence>
<dbReference type="Proteomes" id="UP000451565">
    <property type="component" value="Unassembled WGS sequence"/>
</dbReference>
<gene>
    <name evidence="1" type="ORF">GEV47_17335</name>
</gene>
<reference evidence="1 2" key="1">
    <citation type="submission" date="2019-10" db="EMBL/GenBank/DDBJ databases">
        <title>Glaciimonas soli sp. nov., a psychrophilic bacterium isolated from the forest soil of a high elevation mountain in Taiwan.</title>
        <authorList>
            <person name="Wang L.-T."/>
            <person name="Shieh W.Y."/>
        </authorList>
    </citation>
    <scope>NUCLEOTIDE SEQUENCE [LARGE SCALE GENOMIC DNA]</scope>
    <source>
        <strain evidence="1 2">GS1</strain>
    </source>
</reference>
<dbReference type="AlphaFoldDB" id="A0A843YZ08"/>
<organism evidence="1 2">
    <name type="scientific">Glaciimonas soli</name>
    <dbReference type="NCBI Taxonomy" id="2590999"/>
    <lineage>
        <taxon>Bacteria</taxon>
        <taxon>Pseudomonadati</taxon>
        <taxon>Pseudomonadota</taxon>
        <taxon>Betaproteobacteria</taxon>
        <taxon>Burkholderiales</taxon>
        <taxon>Oxalobacteraceae</taxon>
        <taxon>Glaciimonas</taxon>
    </lineage>
</organism>
<dbReference type="RefSeq" id="WP_153236067.1">
    <property type="nucleotide sequence ID" value="NZ_WINI01000009.1"/>
</dbReference>
<accession>A0A843YZ08</accession>
<evidence type="ECO:0008006" key="3">
    <source>
        <dbReference type="Google" id="ProtNLM"/>
    </source>
</evidence>
<comment type="caution">
    <text evidence="1">The sequence shown here is derived from an EMBL/GenBank/DDBJ whole genome shotgun (WGS) entry which is preliminary data.</text>
</comment>
<dbReference type="EMBL" id="WINI01000009">
    <property type="protein sequence ID" value="MQR02442.1"/>
    <property type="molecule type" value="Genomic_DNA"/>
</dbReference>
<sequence>MPFIPDDFAAPSVQHFDQFVLEVLSPKFTDQDFAAVVASPNDIRYVFGPNNAWPSPQMTLTENLADVTRHEKEFVDRKAFAYAIRSLDGERYLGCVYIKPIKSRIENDLRKSLYDAQVFFWVSSIENTGNLDQLILVNIQDWLQKAWPFKATAFPGRTINWQEWEQMEHAVIIE</sequence>
<keyword evidence="2" id="KW-1185">Reference proteome</keyword>
<protein>
    <recommendedName>
        <fullName evidence="3">N-acetyltransferase domain-containing protein</fullName>
    </recommendedName>
</protein>